<evidence type="ECO:0000256" key="1">
    <source>
        <dbReference type="ARBA" id="ARBA00004251"/>
    </source>
</evidence>
<reference evidence="15 16" key="1">
    <citation type="journal article" date="2018" name="Nat. Ecol. Evol.">
        <title>Genomic signatures of mitonuclear coevolution across populations of Tigriopus californicus.</title>
        <authorList>
            <person name="Barreto F.S."/>
            <person name="Watson E.T."/>
            <person name="Lima T.G."/>
            <person name="Willett C.S."/>
            <person name="Edmands S."/>
            <person name="Li W."/>
            <person name="Burton R.S."/>
        </authorList>
    </citation>
    <scope>NUCLEOTIDE SEQUENCE [LARGE SCALE GENOMIC DNA]</scope>
    <source>
        <strain evidence="15 16">San Diego</strain>
    </source>
</reference>
<accession>A0A553NF46</accession>
<dbReference type="SMART" id="SM00231">
    <property type="entry name" value="FA58C"/>
    <property type="match status" value="1"/>
</dbReference>
<dbReference type="CDD" id="cd00057">
    <property type="entry name" value="FA58C"/>
    <property type="match status" value="1"/>
</dbReference>
<keyword evidence="10" id="KW-0675">Receptor</keyword>
<dbReference type="PROSITE" id="PS50022">
    <property type="entry name" value="FA58C_3"/>
    <property type="match status" value="1"/>
</dbReference>
<dbReference type="EMBL" id="VCGU01000458">
    <property type="protein sequence ID" value="TRY64073.1"/>
    <property type="molecule type" value="Genomic_DNA"/>
</dbReference>
<dbReference type="Proteomes" id="UP000318571">
    <property type="component" value="Chromosome 10"/>
</dbReference>
<comment type="similarity">
    <text evidence="12">Belongs to the protein kinase superfamily. Tyr protein kinase family. Insulin receptor subfamily.</text>
</comment>
<evidence type="ECO:0000259" key="14">
    <source>
        <dbReference type="PROSITE" id="PS50022"/>
    </source>
</evidence>
<evidence type="ECO:0000256" key="3">
    <source>
        <dbReference type="ARBA" id="ARBA00022692"/>
    </source>
</evidence>
<dbReference type="Pfam" id="PF00754">
    <property type="entry name" value="F5_F8_type_C"/>
    <property type="match status" value="1"/>
</dbReference>
<dbReference type="PROSITE" id="PS01286">
    <property type="entry name" value="FA58C_2"/>
    <property type="match status" value="1"/>
</dbReference>
<evidence type="ECO:0000256" key="6">
    <source>
        <dbReference type="ARBA" id="ARBA00022840"/>
    </source>
</evidence>
<dbReference type="InterPro" id="IPR000421">
    <property type="entry name" value="FA58C"/>
</dbReference>
<name>A0A553NF46_TIGCA</name>
<keyword evidence="5" id="KW-0547">Nucleotide-binding</keyword>
<dbReference type="FunFam" id="2.60.120.260:FF:000007">
    <property type="entry name" value="Discoidin domain receptor tyrosine kinase 1"/>
    <property type="match status" value="1"/>
</dbReference>
<dbReference type="OMA" id="QIMEHAR"/>
<keyword evidence="8" id="KW-0472">Membrane</keyword>
<evidence type="ECO:0000256" key="5">
    <source>
        <dbReference type="ARBA" id="ARBA00022741"/>
    </source>
</evidence>
<keyword evidence="3" id="KW-0812">Transmembrane</keyword>
<evidence type="ECO:0000256" key="2">
    <source>
        <dbReference type="ARBA" id="ARBA00022475"/>
    </source>
</evidence>
<dbReference type="SUPFAM" id="SSF49785">
    <property type="entry name" value="Galactose-binding domain-like"/>
    <property type="match status" value="1"/>
</dbReference>
<protein>
    <recommendedName>
        <fullName evidence="14">F5/8 type C domain-containing protein</fullName>
    </recommendedName>
</protein>
<dbReference type="Pfam" id="PF21114">
    <property type="entry name" value="DDR1-2_DS-like"/>
    <property type="match status" value="1"/>
</dbReference>
<evidence type="ECO:0000313" key="16">
    <source>
        <dbReference type="Proteomes" id="UP000318571"/>
    </source>
</evidence>
<evidence type="ECO:0000256" key="8">
    <source>
        <dbReference type="ARBA" id="ARBA00023136"/>
    </source>
</evidence>
<dbReference type="Gene3D" id="2.60.120.260">
    <property type="entry name" value="Galactose-binding domain-like"/>
    <property type="match status" value="1"/>
</dbReference>
<dbReference type="InterPro" id="IPR048525">
    <property type="entry name" value="DDR1-2_DS-like"/>
</dbReference>
<evidence type="ECO:0000256" key="4">
    <source>
        <dbReference type="ARBA" id="ARBA00022729"/>
    </source>
</evidence>
<keyword evidence="16" id="KW-1185">Reference proteome</keyword>
<dbReference type="PANTHER" id="PTHR24543">
    <property type="entry name" value="MULTICOPPER OXIDASE-RELATED"/>
    <property type="match status" value="1"/>
</dbReference>
<organism evidence="15 16">
    <name type="scientific">Tigriopus californicus</name>
    <name type="common">Marine copepod</name>
    <dbReference type="NCBI Taxonomy" id="6832"/>
    <lineage>
        <taxon>Eukaryota</taxon>
        <taxon>Metazoa</taxon>
        <taxon>Ecdysozoa</taxon>
        <taxon>Arthropoda</taxon>
        <taxon>Crustacea</taxon>
        <taxon>Multicrustacea</taxon>
        <taxon>Hexanauplia</taxon>
        <taxon>Copepoda</taxon>
        <taxon>Harpacticoida</taxon>
        <taxon>Harpacticidae</taxon>
        <taxon>Tigriopus</taxon>
    </lineage>
</organism>
<keyword evidence="9" id="KW-1015">Disulfide bond</keyword>
<evidence type="ECO:0000313" key="15">
    <source>
        <dbReference type="EMBL" id="TRY64073.1"/>
    </source>
</evidence>
<feature type="chain" id="PRO_5022117101" description="F5/8 type C domain-containing protein" evidence="13">
    <location>
        <begin position="35"/>
        <end position="376"/>
    </location>
</feature>
<sequence length="376" mass="43319">MTYQVLLGWPSKVPWWLRSVAILILLCLTPRAKSLDHSQCIAPLGMESGDIKDSAISASSSFEDSTVGPHNARVRVDQHGGAWCPKNMIEKETKEWLEIDLGSVHSLTAVESQGRFGNGQGVEFTEAYVIEYYRPRLRKWVRYRTKKEKEVLDANTNTYLAVKNELNPVILAQKIRFHPFSNFKRTICMRVEVYGCSYHEGVVSYSMPQGDERGNEYHFYDWTYDGDRIGNRLINGLGCLTDGDHGPDDFKLNYYAKDRGWVGWKKSSTREMIEIEFEFDDVREFHHVHIYTNNQFTREVAVFKEAKVMFSIGGSIFPGDPAIFVPIEDRIFEQPRNVSVKLHRRVGKYVKIQLYFASKWIMISEVAFESSLARGN</sequence>
<keyword evidence="7" id="KW-1133">Transmembrane helix</keyword>
<dbReference type="STRING" id="6832.A0A553NF46"/>
<evidence type="ECO:0000256" key="11">
    <source>
        <dbReference type="ARBA" id="ARBA00023180"/>
    </source>
</evidence>
<keyword evidence="6" id="KW-0067">ATP-binding</keyword>
<evidence type="ECO:0000256" key="10">
    <source>
        <dbReference type="ARBA" id="ARBA00023170"/>
    </source>
</evidence>
<evidence type="ECO:0000256" key="13">
    <source>
        <dbReference type="SAM" id="SignalP"/>
    </source>
</evidence>
<comment type="caution">
    <text evidence="15">The sequence shown here is derived from an EMBL/GenBank/DDBJ whole genome shotgun (WGS) entry which is preliminary data.</text>
</comment>
<keyword evidence="4 13" id="KW-0732">Signal</keyword>
<dbReference type="InterPro" id="IPR008979">
    <property type="entry name" value="Galactose-bd-like_sf"/>
</dbReference>
<evidence type="ECO:0000256" key="7">
    <source>
        <dbReference type="ARBA" id="ARBA00022989"/>
    </source>
</evidence>
<proteinExistence type="inferred from homology"/>
<keyword evidence="11" id="KW-0325">Glycoprotein</keyword>
<keyword evidence="2" id="KW-1003">Cell membrane</keyword>
<dbReference type="Gene3D" id="2.60.120.1190">
    <property type="match status" value="1"/>
</dbReference>
<dbReference type="AlphaFoldDB" id="A0A553NF46"/>
<feature type="domain" description="F5/8 type C" evidence="14">
    <location>
        <begin position="40"/>
        <end position="196"/>
    </location>
</feature>
<feature type="signal peptide" evidence="13">
    <location>
        <begin position="1"/>
        <end position="34"/>
    </location>
</feature>
<dbReference type="GO" id="GO:0005886">
    <property type="term" value="C:plasma membrane"/>
    <property type="evidence" value="ECO:0007669"/>
    <property type="project" value="UniProtKB-SubCell"/>
</dbReference>
<dbReference type="GO" id="GO:0048680">
    <property type="term" value="P:positive regulation of axon regeneration"/>
    <property type="evidence" value="ECO:0007669"/>
    <property type="project" value="UniProtKB-ARBA"/>
</dbReference>
<gene>
    <name evidence="15" type="ORF">TCAL_03621</name>
</gene>
<dbReference type="PANTHER" id="PTHR24543:SF291">
    <property type="entry name" value="SMOKE ALARM, ISOFORM D"/>
    <property type="match status" value="1"/>
</dbReference>
<dbReference type="GO" id="GO:0005524">
    <property type="term" value="F:ATP binding"/>
    <property type="evidence" value="ECO:0007669"/>
    <property type="project" value="UniProtKB-KW"/>
</dbReference>
<evidence type="ECO:0000256" key="9">
    <source>
        <dbReference type="ARBA" id="ARBA00023157"/>
    </source>
</evidence>
<comment type="subcellular location">
    <subcellularLocation>
        <location evidence="1">Cell membrane</location>
        <topology evidence="1">Single-pass type I membrane protein</topology>
    </subcellularLocation>
</comment>
<evidence type="ECO:0000256" key="12">
    <source>
        <dbReference type="ARBA" id="ARBA00061639"/>
    </source>
</evidence>